<dbReference type="GO" id="GO:0004375">
    <property type="term" value="F:glycine dehydrogenase (decarboxylating) activity"/>
    <property type="evidence" value="ECO:0007669"/>
    <property type="project" value="UniProtKB-EC"/>
</dbReference>
<evidence type="ECO:0000256" key="6">
    <source>
        <dbReference type="HAMAP-Rule" id="MF_00713"/>
    </source>
</evidence>
<dbReference type="InterPro" id="IPR049316">
    <property type="entry name" value="GDC-P_C"/>
</dbReference>
<evidence type="ECO:0000259" key="8">
    <source>
        <dbReference type="Pfam" id="PF02347"/>
    </source>
</evidence>
<dbReference type="CDD" id="cd00613">
    <property type="entry name" value="GDC-P"/>
    <property type="match status" value="1"/>
</dbReference>
<comment type="cofactor">
    <cofactor evidence="1 6">
        <name>pyridoxal 5'-phosphate</name>
        <dbReference type="ChEBI" id="CHEBI:597326"/>
    </cofactor>
</comment>
<dbReference type="NCBIfam" id="NF003346">
    <property type="entry name" value="PRK04366.1"/>
    <property type="match status" value="1"/>
</dbReference>
<dbReference type="GO" id="GO:0019464">
    <property type="term" value="P:glycine decarboxylation via glycine cleavage system"/>
    <property type="evidence" value="ECO:0007669"/>
    <property type="project" value="UniProtKB-UniRule"/>
</dbReference>
<dbReference type="PANTHER" id="PTHR11773">
    <property type="entry name" value="GLYCINE DEHYDROGENASE, DECARBOXYLATING"/>
    <property type="match status" value="1"/>
</dbReference>
<dbReference type="PANTHER" id="PTHR11773:SF1">
    <property type="entry name" value="GLYCINE DEHYDROGENASE (DECARBOXYLATING), MITOCHONDRIAL"/>
    <property type="match status" value="1"/>
</dbReference>
<dbReference type="Pfam" id="PF21478">
    <property type="entry name" value="GcvP2_C"/>
    <property type="match status" value="1"/>
</dbReference>
<dbReference type="InterPro" id="IPR020581">
    <property type="entry name" value="GDC_P"/>
</dbReference>
<dbReference type="Pfam" id="PF02347">
    <property type="entry name" value="GDC-P"/>
    <property type="match status" value="1"/>
</dbReference>
<comment type="catalytic activity">
    <reaction evidence="5 6">
        <text>N(6)-[(R)-lipoyl]-L-lysyl-[glycine-cleavage complex H protein] + glycine + H(+) = N(6)-[(R)-S(8)-aminomethyldihydrolipoyl]-L-lysyl-[glycine-cleavage complex H protein] + CO2</text>
        <dbReference type="Rhea" id="RHEA:24304"/>
        <dbReference type="Rhea" id="RHEA-COMP:10494"/>
        <dbReference type="Rhea" id="RHEA-COMP:10495"/>
        <dbReference type="ChEBI" id="CHEBI:15378"/>
        <dbReference type="ChEBI" id="CHEBI:16526"/>
        <dbReference type="ChEBI" id="CHEBI:57305"/>
        <dbReference type="ChEBI" id="CHEBI:83099"/>
        <dbReference type="ChEBI" id="CHEBI:83143"/>
        <dbReference type="EC" id="1.4.4.2"/>
    </reaction>
</comment>
<accession>A0A537K3D6</accession>
<dbReference type="GO" id="GO:0016594">
    <property type="term" value="F:glycine binding"/>
    <property type="evidence" value="ECO:0007669"/>
    <property type="project" value="TreeGrafter"/>
</dbReference>
<dbReference type="InterPro" id="IPR015421">
    <property type="entry name" value="PyrdxlP-dep_Trfase_major"/>
</dbReference>
<evidence type="ECO:0000313" key="11">
    <source>
        <dbReference type="Proteomes" id="UP000318509"/>
    </source>
</evidence>
<dbReference type="EMBL" id="VBAK01000114">
    <property type="protein sequence ID" value="TMI90269.1"/>
    <property type="molecule type" value="Genomic_DNA"/>
</dbReference>
<comment type="function">
    <text evidence="2 6">The glycine cleavage system catalyzes the degradation of glycine. The P protein binds the alpha-amino group of glycine through its pyridoxal phosphate cofactor; CO(2) is released and the remaining methylamine moiety is then transferred to the lipoamide cofactor of the H protein.</text>
</comment>
<organism evidence="10 11">
    <name type="scientific">Candidatus Segetimicrobium genomatis</name>
    <dbReference type="NCBI Taxonomy" id="2569760"/>
    <lineage>
        <taxon>Bacteria</taxon>
        <taxon>Bacillati</taxon>
        <taxon>Candidatus Sysuimicrobiota</taxon>
        <taxon>Candidatus Sysuimicrobiia</taxon>
        <taxon>Candidatus Sysuimicrobiales</taxon>
        <taxon>Candidatus Segetimicrobiaceae</taxon>
        <taxon>Candidatus Segetimicrobium</taxon>
    </lineage>
</organism>
<reference evidence="10 11" key="1">
    <citation type="journal article" date="2019" name="Nat. Microbiol.">
        <title>Mediterranean grassland soil C-N compound turnover is dependent on rainfall and depth, and is mediated by genomically divergent microorganisms.</title>
        <authorList>
            <person name="Diamond S."/>
            <person name="Andeer P.F."/>
            <person name="Li Z."/>
            <person name="Crits-Christoph A."/>
            <person name="Burstein D."/>
            <person name="Anantharaman K."/>
            <person name="Lane K.R."/>
            <person name="Thomas B.C."/>
            <person name="Pan C."/>
            <person name="Northen T.R."/>
            <person name="Banfield J.F."/>
        </authorList>
    </citation>
    <scope>NUCLEOTIDE SEQUENCE [LARGE SCALE GENOMIC DNA]</scope>
    <source>
        <strain evidence="10">NP_3</strain>
    </source>
</reference>
<dbReference type="InterPro" id="IPR023012">
    <property type="entry name" value="GcvPB"/>
</dbReference>
<dbReference type="EC" id="1.4.4.2" evidence="6"/>
<dbReference type="InterPro" id="IPR015424">
    <property type="entry name" value="PyrdxlP-dep_Trfase"/>
</dbReference>
<evidence type="ECO:0000256" key="4">
    <source>
        <dbReference type="ARBA" id="ARBA00023002"/>
    </source>
</evidence>
<feature type="modified residue" description="N6-(pyridoxal phosphate)lysine" evidence="6">
    <location>
        <position position="291"/>
    </location>
</feature>
<sequence>MSATRPPSPAAASSTSAPPLAKRPVPVIFERGAPGRVGYSLPPSDVPDVAMDAIIPSRHRRARPAALPEVSELDVVRHYTALSHRNYSIDEGFYPLGSCTMKYNPKINEDAARQAGFARLHPYQPEELAQGALQLLWELEHDLAQISGMDRVTFQPSAGAHGELAALLMISKYFAERGEPRTTVVVPDSAHGTNPASAAMAGYEVVEVKSDRRGNIDLEALRAALGPHVAALMLTNPNTLGLFEEQILDVARAVHSVGAQLYLDGANFNAILGITRPGDQGFDVMHFNLHKTFTTPHGGGGPGAGAVGVRAHLVPYLPVPTVERDGRRFALDYNRPKTIGKVRAFYGNFGNLVRAYTYIRTMGPAGLRAAAETAVLNANYVLSRLREHYDLPYDRICKHEFVLSGRRQRDRHHVSTKDMAKRLLDYGFHSPTIYFPLIVEEAIMIEPTETESPQTLDAFVDAMIAIAREAETDPEIVRTAPHETPVTRLDEVTAARRPVLRWRP</sequence>
<dbReference type="InterPro" id="IPR049315">
    <property type="entry name" value="GDC-P_N"/>
</dbReference>
<keyword evidence="4 6" id="KW-0560">Oxidoreductase</keyword>
<dbReference type="GO" id="GO:0030170">
    <property type="term" value="F:pyridoxal phosphate binding"/>
    <property type="evidence" value="ECO:0007669"/>
    <property type="project" value="TreeGrafter"/>
</dbReference>
<evidence type="ECO:0000313" key="10">
    <source>
        <dbReference type="EMBL" id="TMI90269.1"/>
    </source>
</evidence>
<evidence type="ECO:0000256" key="5">
    <source>
        <dbReference type="ARBA" id="ARBA00049026"/>
    </source>
</evidence>
<proteinExistence type="inferred from homology"/>
<keyword evidence="3 6" id="KW-0663">Pyridoxal phosphate</keyword>
<protein>
    <recommendedName>
        <fullName evidence="6">Probable glycine dehydrogenase (decarboxylating) subunit 2</fullName>
        <ecNumber evidence="6">1.4.4.2</ecNumber>
    </recommendedName>
    <alternativeName>
        <fullName evidence="6">Glycine cleavage system P-protein subunit 2</fullName>
    </alternativeName>
    <alternativeName>
        <fullName evidence="6">Glycine decarboxylase subunit 2</fullName>
    </alternativeName>
    <alternativeName>
        <fullName evidence="6">Glycine dehydrogenase (aminomethyl-transferring) subunit 2</fullName>
    </alternativeName>
</protein>
<evidence type="ECO:0000256" key="7">
    <source>
        <dbReference type="SAM" id="MobiDB-lite"/>
    </source>
</evidence>
<gene>
    <name evidence="6" type="primary">gcvPB</name>
    <name evidence="10" type="ORF">E6H00_07555</name>
</gene>
<feature type="region of interest" description="Disordered" evidence="7">
    <location>
        <begin position="1"/>
        <end position="25"/>
    </location>
</feature>
<comment type="subunit">
    <text evidence="6">The glycine cleavage system is composed of four proteins: P, T, L and H. In this organism, the P 'protein' is a heterodimer of two subunits.</text>
</comment>
<evidence type="ECO:0000256" key="3">
    <source>
        <dbReference type="ARBA" id="ARBA00022898"/>
    </source>
</evidence>
<comment type="similarity">
    <text evidence="6">Belongs to the GcvP family. C-terminal subunit subfamily.</text>
</comment>
<feature type="domain" description="Glycine dehydrogenase C-terminal" evidence="9">
    <location>
        <begin position="370"/>
        <end position="471"/>
    </location>
</feature>
<dbReference type="InterPro" id="IPR015422">
    <property type="entry name" value="PyrdxlP-dep_Trfase_small"/>
</dbReference>
<dbReference type="FunFam" id="3.90.1150.10:FF:000014">
    <property type="entry name" value="Probable glycine dehydrogenase (decarboxylating) subunit 2"/>
    <property type="match status" value="1"/>
</dbReference>
<comment type="caution">
    <text evidence="10">The sequence shown here is derived from an EMBL/GenBank/DDBJ whole genome shotgun (WGS) entry which is preliminary data.</text>
</comment>
<dbReference type="FunFam" id="3.40.640.10:FF:000224">
    <property type="entry name" value="Probable glycine dehydrogenase (decarboxylating) subunit 2"/>
    <property type="match status" value="1"/>
</dbReference>
<dbReference type="HAMAP" id="MF_00713">
    <property type="entry name" value="GcvPB"/>
    <property type="match status" value="1"/>
</dbReference>
<dbReference type="SUPFAM" id="SSF53383">
    <property type="entry name" value="PLP-dependent transferases"/>
    <property type="match status" value="1"/>
</dbReference>
<evidence type="ECO:0000256" key="1">
    <source>
        <dbReference type="ARBA" id="ARBA00001933"/>
    </source>
</evidence>
<name>A0A537K3D6_9BACT</name>
<dbReference type="Proteomes" id="UP000318509">
    <property type="component" value="Unassembled WGS sequence"/>
</dbReference>
<dbReference type="Gene3D" id="3.90.1150.10">
    <property type="entry name" value="Aspartate Aminotransferase, domain 1"/>
    <property type="match status" value="1"/>
</dbReference>
<evidence type="ECO:0000256" key="2">
    <source>
        <dbReference type="ARBA" id="ARBA00003788"/>
    </source>
</evidence>
<dbReference type="Gene3D" id="6.20.440.10">
    <property type="match status" value="1"/>
</dbReference>
<dbReference type="GO" id="GO:0005829">
    <property type="term" value="C:cytosol"/>
    <property type="evidence" value="ECO:0007669"/>
    <property type="project" value="TreeGrafter"/>
</dbReference>
<dbReference type="AlphaFoldDB" id="A0A537K3D6"/>
<feature type="compositionally biased region" description="Low complexity" evidence="7">
    <location>
        <begin position="1"/>
        <end position="19"/>
    </location>
</feature>
<dbReference type="Gene3D" id="3.40.640.10">
    <property type="entry name" value="Type I PLP-dependent aspartate aminotransferase-like (Major domain)"/>
    <property type="match status" value="1"/>
</dbReference>
<dbReference type="GO" id="GO:0005960">
    <property type="term" value="C:glycine cleavage complex"/>
    <property type="evidence" value="ECO:0007669"/>
    <property type="project" value="TreeGrafter"/>
</dbReference>
<feature type="domain" description="Glycine cleavage system P-protein N-terminal" evidence="8">
    <location>
        <begin position="51"/>
        <end position="318"/>
    </location>
</feature>
<evidence type="ECO:0000259" key="9">
    <source>
        <dbReference type="Pfam" id="PF21478"/>
    </source>
</evidence>